<dbReference type="Gene3D" id="3.50.50.60">
    <property type="entry name" value="FAD/NAD(P)-binding domain"/>
    <property type="match status" value="1"/>
</dbReference>
<dbReference type="GO" id="GO:0071949">
    <property type="term" value="F:FAD binding"/>
    <property type="evidence" value="ECO:0007669"/>
    <property type="project" value="InterPro"/>
</dbReference>
<feature type="domain" description="FAD-binding" evidence="3">
    <location>
        <begin position="93"/>
        <end position="128"/>
    </location>
</feature>
<dbReference type="PANTHER" id="PTHR23167:SF54">
    <property type="entry name" value="[F-ACTIN]-MONOOXYGENASE MICAL"/>
    <property type="match status" value="1"/>
</dbReference>
<dbReference type="InterPro" id="IPR050540">
    <property type="entry name" value="F-actin_Monoox_Mical"/>
</dbReference>
<dbReference type="PANTHER" id="PTHR23167">
    <property type="entry name" value="CALPONIN HOMOLOGY DOMAIN-CONTAINING PROTEIN DDB_G0272472-RELATED"/>
    <property type="match status" value="1"/>
</dbReference>
<evidence type="ECO:0000259" key="4">
    <source>
        <dbReference type="Pfam" id="PF25413"/>
    </source>
</evidence>
<evidence type="ECO:0000256" key="2">
    <source>
        <dbReference type="ARBA" id="ARBA00022490"/>
    </source>
</evidence>
<dbReference type="Pfam" id="PF25413">
    <property type="entry name" value="Rossman_Mical"/>
    <property type="match status" value="1"/>
</dbReference>
<dbReference type="Pfam" id="PF01494">
    <property type="entry name" value="FAD_binding_3"/>
    <property type="match status" value="1"/>
</dbReference>
<dbReference type="EMBL" id="FZQP02004523">
    <property type="protein sequence ID" value="VVD00198.1"/>
    <property type="molecule type" value="Genomic_DNA"/>
</dbReference>
<comment type="subcellular location">
    <subcellularLocation>
        <location evidence="1">Cytoplasm</location>
    </subcellularLocation>
</comment>
<dbReference type="SUPFAM" id="SSF51905">
    <property type="entry name" value="FAD/NAD(P)-binding domain"/>
    <property type="match status" value="1"/>
</dbReference>
<feature type="non-terminal residue" evidence="5">
    <location>
        <position position="333"/>
    </location>
</feature>
<keyword evidence="6" id="KW-1185">Reference proteome</keyword>
<name>A0A5E4QTC5_9NEOP</name>
<dbReference type="GO" id="GO:0005737">
    <property type="term" value="C:cytoplasm"/>
    <property type="evidence" value="ECO:0007669"/>
    <property type="project" value="UniProtKB-SubCell"/>
</dbReference>
<organism evidence="5 6">
    <name type="scientific">Leptidea sinapis</name>
    <dbReference type="NCBI Taxonomy" id="189913"/>
    <lineage>
        <taxon>Eukaryota</taxon>
        <taxon>Metazoa</taxon>
        <taxon>Ecdysozoa</taxon>
        <taxon>Arthropoda</taxon>
        <taxon>Hexapoda</taxon>
        <taxon>Insecta</taxon>
        <taxon>Pterygota</taxon>
        <taxon>Neoptera</taxon>
        <taxon>Endopterygota</taxon>
        <taxon>Lepidoptera</taxon>
        <taxon>Glossata</taxon>
        <taxon>Ditrysia</taxon>
        <taxon>Papilionoidea</taxon>
        <taxon>Pieridae</taxon>
        <taxon>Dismorphiinae</taxon>
        <taxon>Leptidea</taxon>
    </lineage>
</organism>
<sequence length="333" mass="37536">MNRTGKQEPTPPEYALAAEMFDHFCSAGTMKQILALHREICNTLNLKPNRLPDFYPKLKAMLAGSWKAQALFKKFDARANHKVYAKGRSCPQTKVLIIGAGPCGLRAAIECQLLGAKVVVVEKRDRISRNNVLHLWPFVIHDLKALGAKKFFGKFCAGSIDHISIRQLQCILMKVSLLLGVEIHEGVSFEELLEPSVTNNAEVVGWRARVLPASHPVSQFEFDVLIGADGKRNTLQGFKRKEFRGKLAMAITANFINRHTEQEAAVPEISGVAFIFNQKFFKDLYEETRIDLENIVYYKDDTHYFVMTAKKHSLLDKGVLLQDHAEVSRLLSV</sequence>
<accession>A0A5E4QTC5</accession>
<evidence type="ECO:0000313" key="6">
    <source>
        <dbReference type="Proteomes" id="UP000324832"/>
    </source>
</evidence>
<proteinExistence type="predicted"/>
<evidence type="ECO:0000259" key="3">
    <source>
        <dbReference type="Pfam" id="PF01494"/>
    </source>
</evidence>
<dbReference type="InterPro" id="IPR002938">
    <property type="entry name" value="FAD-bd"/>
</dbReference>
<evidence type="ECO:0000313" key="5">
    <source>
        <dbReference type="EMBL" id="VVD00198.1"/>
    </source>
</evidence>
<gene>
    <name evidence="5" type="ORF">LSINAPIS_LOCUS10890</name>
</gene>
<dbReference type="InterPro" id="IPR036188">
    <property type="entry name" value="FAD/NAD-bd_sf"/>
</dbReference>
<dbReference type="PRINTS" id="PR00420">
    <property type="entry name" value="RNGMNOXGNASE"/>
</dbReference>
<evidence type="ECO:0000256" key="1">
    <source>
        <dbReference type="ARBA" id="ARBA00004496"/>
    </source>
</evidence>
<dbReference type="AlphaFoldDB" id="A0A5E4QTC5"/>
<dbReference type="Proteomes" id="UP000324832">
    <property type="component" value="Unassembled WGS sequence"/>
</dbReference>
<feature type="domain" description="[F-actin]-monooxygenase MICAL1-3-like Rossman" evidence="4">
    <location>
        <begin position="247"/>
        <end position="332"/>
    </location>
</feature>
<keyword evidence="2" id="KW-0963">Cytoplasm</keyword>
<protein>
    <submittedName>
        <fullName evidence="5">Uncharacterized protein</fullName>
    </submittedName>
</protein>
<dbReference type="InterPro" id="IPR057494">
    <property type="entry name" value="Rossman_Mical"/>
</dbReference>
<reference evidence="5 6" key="1">
    <citation type="submission" date="2017-07" db="EMBL/GenBank/DDBJ databases">
        <authorList>
            <person name="Talla V."/>
            <person name="Backstrom N."/>
        </authorList>
    </citation>
    <scope>NUCLEOTIDE SEQUENCE [LARGE SCALE GENOMIC DNA]</scope>
</reference>